<reference evidence="1 2" key="1">
    <citation type="submission" date="2019-07" db="EMBL/GenBank/DDBJ databases">
        <title>Whole genome shotgun sequence of Lactobacillus spicheri NBRC 107155.</title>
        <authorList>
            <person name="Hosoyama A."/>
            <person name="Uohara A."/>
            <person name="Ohji S."/>
            <person name="Ichikawa N."/>
        </authorList>
    </citation>
    <scope>NUCLEOTIDE SEQUENCE [LARGE SCALE GENOMIC DNA]</scope>
    <source>
        <strain evidence="1 2">NBRC 107155</strain>
    </source>
</reference>
<protein>
    <submittedName>
        <fullName evidence="1">Uncharacterized protein</fullName>
    </submittedName>
</protein>
<dbReference type="Proteomes" id="UP000321691">
    <property type="component" value="Unassembled WGS sequence"/>
</dbReference>
<keyword evidence="2" id="KW-1185">Reference proteome</keyword>
<gene>
    <name evidence="1" type="ORF">LSP04_21870</name>
</gene>
<name>A0ABQ0WRM1_9LACO</name>
<comment type="caution">
    <text evidence="1">The sequence shown here is derived from an EMBL/GenBank/DDBJ whole genome shotgun (WGS) entry which is preliminary data.</text>
</comment>
<sequence length="141" mass="14733">MDGLNPSAADPSQSTDLTLARDAGPVVAEIGADRLACLPQLCRPALGASQLTVPVTGALPLATGAGSPLSLAVGWLAAQLAWLAKRVTALPSVLVALGEWPIDHFRHSRQDPAADPPVWLGSVAVWVPLVELVVVVDWYYP</sequence>
<evidence type="ECO:0000313" key="2">
    <source>
        <dbReference type="Proteomes" id="UP000321691"/>
    </source>
</evidence>
<proteinExistence type="predicted"/>
<evidence type="ECO:0000313" key="1">
    <source>
        <dbReference type="EMBL" id="GEO67768.1"/>
    </source>
</evidence>
<organism evidence="1 2">
    <name type="scientific">Levilactobacillus spicheri</name>
    <dbReference type="NCBI Taxonomy" id="216463"/>
    <lineage>
        <taxon>Bacteria</taxon>
        <taxon>Bacillati</taxon>
        <taxon>Bacillota</taxon>
        <taxon>Bacilli</taxon>
        <taxon>Lactobacillales</taxon>
        <taxon>Lactobacillaceae</taxon>
        <taxon>Levilactobacillus</taxon>
    </lineage>
</organism>
<dbReference type="EMBL" id="BJZI01000047">
    <property type="protein sequence ID" value="GEO67768.1"/>
    <property type="molecule type" value="Genomic_DNA"/>
</dbReference>
<accession>A0ABQ0WRM1</accession>